<sequence length="87" mass="10515">MNDSKTRLHIRNIDVNLKQRHQEIAKEKGLNFSDYIIKILEENDPLEQYRKLYEETSHQQAQTLKVMNELTEKVDKVYNIIKRIEDE</sequence>
<dbReference type="EMBL" id="WFHO01000014">
    <property type="protein sequence ID" value="MUG52557.1"/>
    <property type="molecule type" value="Genomic_DNA"/>
</dbReference>
<comment type="caution">
    <text evidence="1">The sequence shown here is derived from an EMBL/GenBank/DDBJ whole genome shotgun (WGS) entry which is preliminary data.</text>
</comment>
<accession>A0AB73JGI8</accession>
<name>A0AB73JGI8_STAAU</name>
<reference evidence="1 2" key="1">
    <citation type="journal article" date="2019" name="Int. J. Infect. Dis.">
        <title>Characterization of a community-acquired methicillin-resistant sequence type 338 Staphylococcus aureus strain containing a staphylococcal cassette chromosome mec type VT.</title>
        <authorList>
            <person name="Chen Y."/>
            <person name="Hong J."/>
            <person name="Chen Y."/>
            <person name="Wang H."/>
            <person name="Yu Y."/>
            <person name="Qu T."/>
        </authorList>
    </citation>
    <scope>NUCLEOTIDE SEQUENCE [LARGE SCALE GENOMIC DNA]</scope>
    <source>
        <strain evidence="1 2">LJ05</strain>
    </source>
</reference>
<dbReference type="RefSeq" id="WP_001574991.1">
    <property type="nucleotide sequence ID" value="NZ_JABMKL010000023.1"/>
</dbReference>
<evidence type="ECO:0000313" key="2">
    <source>
        <dbReference type="Proteomes" id="UP000463077"/>
    </source>
</evidence>
<evidence type="ECO:0000313" key="1">
    <source>
        <dbReference type="EMBL" id="MUG52557.1"/>
    </source>
</evidence>
<dbReference type="Proteomes" id="UP000463077">
    <property type="component" value="Unassembled WGS sequence"/>
</dbReference>
<dbReference type="AlphaFoldDB" id="A0AB73JGI8"/>
<organism evidence="1 2">
    <name type="scientific">Staphylococcus aureus</name>
    <dbReference type="NCBI Taxonomy" id="1280"/>
    <lineage>
        <taxon>Bacteria</taxon>
        <taxon>Bacillati</taxon>
        <taxon>Bacillota</taxon>
        <taxon>Bacilli</taxon>
        <taxon>Bacillales</taxon>
        <taxon>Staphylococcaceae</taxon>
        <taxon>Staphylococcus</taxon>
    </lineage>
</organism>
<proteinExistence type="predicted"/>
<gene>
    <name evidence="1" type="ORF">GAY54_08315</name>
</gene>
<protein>
    <submittedName>
        <fullName evidence="1">Uncharacterized protein</fullName>
    </submittedName>
</protein>